<protein>
    <submittedName>
        <fullName evidence="3">Uncharacterized protein</fullName>
    </submittedName>
</protein>
<feature type="chain" id="PRO_5034078534" evidence="2">
    <location>
        <begin position="24"/>
        <end position="564"/>
    </location>
</feature>
<feature type="transmembrane region" description="Helical" evidence="1">
    <location>
        <begin position="203"/>
        <end position="227"/>
    </location>
</feature>
<feature type="transmembrane region" description="Helical" evidence="1">
    <location>
        <begin position="402"/>
        <end position="426"/>
    </location>
</feature>
<feature type="transmembrane region" description="Helical" evidence="1">
    <location>
        <begin position="85"/>
        <end position="101"/>
    </location>
</feature>
<gene>
    <name evidence="3" type="ORF">MVEN_02213000</name>
</gene>
<name>A0A8H6X7K1_9AGAR</name>
<proteinExistence type="predicted"/>
<evidence type="ECO:0000313" key="4">
    <source>
        <dbReference type="Proteomes" id="UP000620124"/>
    </source>
</evidence>
<reference evidence="3" key="1">
    <citation type="submission" date="2020-05" db="EMBL/GenBank/DDBJ databases">
        <title>Mycena genomes resolve the evolution of fungal bioluminescence.</title>
        <authorList>
            <person name="Tsai I.J."/>
        </authorList>
    </citation>
    <scope>NUCLEOTIDE SEQUENCE</scope>
    <source>
        <strain evidence="3">CCC161011</strain>
    </source>
</reference>
<comment type="caution">
    <text evidence="3">The sequence shown here is derived from an EMBL/GenBank/DDBJ whole genome shotgun (WGS) entry which is preliminary data.</text>
</comment>
<evidence type="ECO:0000313" key="3">
    <source>
        <dbReference type="EMBL" id="KAF7335587.1"/>
    </source>
</evidence>
<dbReference type="OrthoDB" id="5392263at2759"/>
<organism evidence="3 4">
    <name type="scientific">Mycena venus</name>
    <dbReference type="NCBI Taxonomy" id="2733690"/>
    <lineage>
        <taxon>Eukaryota</taxon>
        <taxon>Fungi</taxon>
        <taxon>Dikarya</taxon>
        <taxon>Basidiomycota</taxon>
        <taxon>Agaricomycotina</taxon>
        <taxon>Agaricomycetes</taxon>
        <taxon>Agaricomycetidae</taxon>
        <taxon>Agaricales</taxon>
        <taxon>Marasmiineae</taxon>
        <taxon>Mycenaceae</taxon>
        <taxon>Mycena</taxon>
    </lineage>
</organism>
<feature type="transmembrane region" description="Helical" evidence="1">
    <location>
        <begin position="482"/>
        <end position="502"/>
    </location>
</feature>
<keyword evidence="4" id="KW-1185">Reference proteome</keyword>
<dbReference type="Proteomes" id="UP000620124">
    <property type="component" value="Unassembled WGS sequence"/>
</dbReference>
<accession>A0A8H6X7K1</accession>
<feature type="signal peptide" evidence="2">
    <location>
        <begin position="1"/>
        <end position="23"/>
    </location>
</feature>
<evidence type="ECO:0000256" key="2">
    <source>
        <dbReference type="SAM" id="SignalP"/>
    </source>
</evidence>
<keyword evidence="1" id="KW-1133">Transmembrane helix</keyword>
<feature type="transmembrane region" description="Helical" evidence="1">
    <location>
        <begin position="438"/>
        <end position="461"/>
    </location>
</feature>
<keyword evidence="1" id="KW-0812">Transmembrane</keyword>
<feature type="transmembrane region" description="Helical" evidence="1">
    <location>
        <begin position="532"/>
        <end position="558"/>
    </location>
</feature>
<feature type="transmembrane region" description="Helical" evidence="1">
    <location>
        <begin position="239"/>
        <end position="259"/>
    </location>
</feature>
<keyword evidence="1" id="KW-0472">Membrane</keyword>
<sequence>MQSLRANTLRVAVLLVISSPAAADCLAVFNNLRATLAGQQVEGWMDNHGRPVPAANATAMSYALCIQACGSGSHFRTWNVFSQRFSTWLLPFLALVSQLPFGANNRLDNLMSILLNVGSPTLGAYSVLLTLLNGRWVTRRFSKISYPNAKSAGRILNMLQQVPLKVTTEDGLLASLIVLHENNEWWADLLVWLDINYMYTWSFANVASIGWVVIAFSLTVVDIFTALTSNSSPPLNSDGLAVAFAWLWLLPIVVSWLQFGPRCDRVSLHRALRHANGHAWLATDTRDPVPVNMKLNRRAIELAPWDGNFGADEHRTPPVYNYARLFRWNAAVEAVYSGFSEASRRAAQRTPVEGTVWTVGDPEIEIHLENRHGSLEHVSNYIRGEVAFKNHWISSSVVCRMFASAIFALLLTWGTVSAAMLLEWLTPTIGLSCRSGSYLMYASVSTIVWVLLVISSVLSSVPSPSPHLRQTAVCLRHSGKSLAVLNAAWILLICIFQFAGVYDTCWCDGSVLYLGPRSYVVWILTPADIAEFWYPVVGGTVLASGTVFAFLTFIHILLDPQLTS</sequence>
<feature type="transmembrane region" description="Helical" evidence="1">
    <location>
        <begin position="113"/>
        <end position="132"/>
    </location>
</feature>
<keyword evidence="2" id="KW-0732">Signal</keyword>
<evidence type="ECO:0000256" key="1">
    <source>
        <dbReference type="SAM" id="Phobius"/>
    </source>
</evidence>
<dbReference type="AlphaFoldDB" id="A0A8H6X7K1"/>
<dbReference type="EMBL" id="JACAZI010000024">
    <property type="protein sequence ID" value="KAF7335587.1"/>
    <property type="molecule type" value="Genomic_DNA"/>
</dbReference>